<sequence>MLKRHRWNQCIQFDEYHSKWRSQGEVMMLLQKSTGRCYWKEEPWSKLRQNHVQSFSEFATDQTIPKWL</sequence>
<accession>A0AAG5DNU1</accession>
<organism evidence="1 2">
    <name type="scientific">Anopheles atroparvus</name>
    <name type="common">European mosquito</name>
    <dbReference type="NCBI Taxonomy" id="41427"/>
    <lineage>
        <taxon>Eukaryota</taxon>
        <taxon>Metazoa</taxon>
        <taxon>Ecdysozoa</taxon>
        <taxon>Arthropoda</taxon>
        <taxon>Hexapoda</taxon>
        <taxon>Insecta</taxon>
        <taxon>Pterygota</taxon>
        <taxon>Neoptera</taxon>
        <taxon>Endopterygota</taxon>
        <taxon>Diptera</taxon>
        <taxon>Nematocera</taxon>
        <taxon>Culicoidea</taxon>
        <taxon>Culicidae</taxon>
        <taxon>Anophelinae</taxon>
        <taxon>Anopheles</taxon>
    </lineage>
</organism>
<evidence type="ECO:0000313" key="2">
    <source>
        <dbReference type="Proteomes" id="UP000075880"/>
    </source>
</evidence>
<keyword evidence="2" id="KW-1185">Reference proteome</keyword>
<evidence type="ECO:0000313" key="1">
    <source>
        <dbReference type="EnsemblMetazoa" id="ENSAATROPP012364"/>
    </source>
</evidence>
<proteinExistence type="predicted"/>
<dbReference type="EnsemblMetazoa" id="ENSAATROPT013585">
    <property type="protein sequence ID" value="ENSAATROPP012364"/>
    <property type="gene ID" value="ENSAATROPG011032"/>
</dbReference>
<protein>
    <submittedName>
        <fullName evidence="1">Uncharacterized protein</fullName>
    </submittedName>
</protein>
<reference evidence="1" key="1">
    <citation type="submission" date="2024-04" db="UniProtKB">
        <authorList>
            <consortium name="EnsemblMetazoa"/>
        </authorList>
    </citation>
    <scope>IDENTIFICATION</scope>
    <source>
        <strain evidence="1">EBRO</strain>
    </source>
</reference>
<name>A0AAG5DNU1_ANOAO</name>
<dbReference type="Proteomes" id="UP000075880">
    <property type="component" value="Unassembled WGS sequence"/>
</dbReference>
<dbReference type="AlphaFoldDB" id="A0AAG5DNU1"/>